<gene>
    <name evidence="1" type="ORF">LCGC14_1454370</name>
</gene>
<reference evidence="1" key="1">
    <citation type="journal article" date="2015" name="Nature">
        <title>Complex archaea that bridge the gap between prokaryotes and eukaryotes.</title>
        <authorList>
            <person name="Spang A."/>
            <person name="Saw J.H."/>
            <person name="Jorgensen S.L."/>
            <person name="Zaremba-Niedzwiedzka K."/>
            <person name="Martijn J."/>
            <person name="Lind A.E."/>
            <person name="van Eijk R."/>
            <person name="Schleper C."/>
            <person name="Guy L."/>
            <person name="Ettema T.J."/>
        </authorList>
    </citation>
    <scope>NUCLEOTIDE SEQUENCE</scope>
</reference>
<dbReference type="EMBL" id="LAZR01010052">
    <property type="protein sequence ID" value="KKM69086.1"/>
    <property type="molecule type" value="Genomic_DNA"/>
</dbReference>
<comment type="caution">
    <text evidence="1">The sequence shown here is derived from an EMBL/GenBank/DDBJ whole genome shotgun (WGS) entry which is preliminary data.</text>
</comment>
<organism evidence="1">
    <name type="scientific">marine sediment metagenome</name>
    <dbReference type="NCBI Taxonomy" id="412755"/>
    <lineage>
        <taxon>unclassified sequences</taxon>
        <taxon>metagenomes</taxon>
        <taxon>ecological metagenomes</taxon>
    </lineage>
</organism>
<accession>A0A0F9K357</accession>
<evidence type="ECO:0000313" key="1">
    <source>
        <dbReference type="EMBL" id="KKM69086.1"/>
    </source>
</evidence>
<name>A0A0F9K357_9ZZZZ</name>
<sequence>MEEDLRPRDIDFLSENKIDSWGEIWENALSNHSIHSIDDNQSHWHLSRISYLAGFLKAKGMNDSDIQDKLNKYYEEIKNAK</sequence>
<protein>
    <submittedName>
        <fullName evidence="1">Uncharacterized protein</fullName>
    </submittedName>
</protein>
<proteinExistence type="predicted"/>
<dbReference type="AlphaFoldDB" id="A0A0F9K357"/>